<dbReference type="RefSeq" id="WP_150040987.1">
    <property type="nucleotide sequence ID" value="NZ_OW485601.1"/>
</dbReference>
<keyword evidence="2" id="KW-1133">Transmembrane helix</keyword>
<dbReference type="InterPro" id="IPR036188">
    <property type="entry name" value="FAD/NAD-bd_sf"/>
</dbReference>
<protein>
    <submittedName>
        <fullName evidence="4">FAD-binding oxidoreductase</fullName>
    </submittedName>
</protein>
<dbReference type="Gene3D" id="3.50.50.60">
    <property type="entry name" value="FAD/NAD(P)-binding domain"/>
    <property type="match status" value="1"/>
</dbReference>
<dbReference type="PANTHER" id="PTHR13847:SF287">
    <property type="entry name" value="FAD-DEPENDENT OXIDOREDUCTASE DOMAIN-CONTAINING PROTEIN 1"/>
    <property type="match status" value="1"/>
</dbReference>
<keyword evidence="5" id="KW-1185">Reference proteome</keyword>
<dbReference type="AlphaFoldDB" id="A0A5M6IVW5"/>
<dbReference type="SUPFAM" id="SSF51905">
    <property type="entry name" value="FAD/NAD(P)-binding domain"/>
    <property type="match status" value="1"/>
</dbReference>
<comment type="caution">
    <text evidence="4">The sequence shown here is derived from an EMBL/GenBank/DDBJ whole genome shotgun (WGS) entry which is preliminary data.</text>
</comment>
<gene>
    <name evidence="4" type="ORF">F1189_12010</name>
</gene>
<evidence type="ECO:0000259" key="3">
    <source>
        <dbReference type="Pfam" id="PF01266"/>
    </source>
</evidence>
<dbReference type="GO" id="GO:0005737">
    <property type="term" value="C:cytoplasm"/>
    <property type="evidence" value="ECO:0007669"/>
    <property type="project" value="TreeGrafter"/>
</dbReference>
<keyword evidence="2" id="KW-0472">Membrane</keyword>
<dbReference type="Pfam" id="PF01266">
    <property type="entry name" value="DAO"/>
    <property type="match status" value="1"/>
</dbReference>
<dbReference type="InterPro" id="IPR006076">
    <property type="entry name" value="FAD-dep_OxRdtase"/>
</dbReference>
<proteinExistence type="predicted"/>
<dbReference type="EMBL" id="VWPK01000016">
    <property type="protein sequence ID" value="KAA5611977.1"/>
    <property type="molecule type" value="Genomic_DNA"/>
</dbReference>
<dbReference type="OrthoDB" id="6949587at2"/>
<feature type="transmembrane region" description="Helical" evidence="2">
    <location>
        <begin position="6"/>
        <end position="24"/>
    </location>
</feature>
<dbReference type="SUPFAM" id="SSF54373">
    <property type="entry name" value="FAD-linked reductases, C-terminal domain"/>
    <property type="match status" value="1"/>
</dbReference>
<keyword evidence="2" id="KW-0812">Transmembrane</keyword>
<feature type="domain" description="FAD dependent oxidoreductase" evidence="3">
    <location>
        <begin position="6"/>
        <end position="345"/>
    </location>
</feature>
<name>A0A5M6IVW5_9PROT</name>
<dbReference type="Gene3D" id="3.30.9.10">
    <property type="entry name" value="D-Amino Acid Oxidase, subunit A, domain 2"/>
    <property type="match status" value="1"/>
</dbReference>
<dbReference type="PANTHER" id="PTHR13847">
    <property type="entry name" value="SARCOSINE DEHYDROGENASE-RELATED"/>
    <property type="match status" value="1"/>
</dbReference>
<organism evidence="4 5">
    <name type="scientific">Rhodovastum atsumiense</name>
    <dbReference type="NCBI Taxonomy" id="504468"/>
    <lineage>
        <taxon>Bacteria</taxon>
        <taxon>Pseudomonadati</taxon>
        <taxon>Pseudomonadota</taxon>
        <taxon>Alphaproteobacteria</taxon>
        <taxon>Acetobacterales</taxon>
        <taxon>Acetobacteraceae</taxon>
        <taxon>Rhodovastum</taxon>
    </lineage>
</organism>
<accession>A0A5M6IVW5</accession>
<sequence length="371" mass="38268">MSRDYDVIVVGAGLVGAAIGLGLARLGRRVAVLDGGDGDFRAARGNGGLVWVQGKGVRLPAYRRLTERSAAAWSEFARELQDLSGIDVELEQRGGLVFCLGEAGLAERRRRLTPEGGDGPVNAEIIDRAALAALLPRLRLGPAVAGASFGRHDGAVHTLRLLRALHVGLGRLGAELSTGDAVTAVAAEAGGFRVESGRGVRRAGRVVIAAGLGTAPLAQALGIELEVLAERGQMLVAGPVAPLLDLPATGVRQLRDGTLQFGTSNEPVGRDAAATVAAAARIARRAVEISPDFARVGLRRHWACLRVLSRDGAPVYAESPTCPGAFVAICHSGVTLAAAHAGELATALAAGALPAVFSSFHHGRFHVSHAV</sequence>
<reference evidence="4 5" key="1">
    <citation type="submission" date="2019-09" db="EMBL/GenBank/DDBJ databases">
        <title>Genome sequence of Rhodovastum atsumiense, a diverse member of the Acetobacteraceae family of non-sulfur purple photosynthetic bacteria.</title>
        <authorList>
            <person name="Meyer T."/>
            <person name="Kyndt J."/>
        </authorList>
    </citation>
    <scope>NUCLEOTIDE SEQUENCE [LARGE SCALE GENOMIC DNA]</scope>
    <source>
        <strain evidence="4 5">DSM 21279</strain>
    </source>
</reference>
<evidence type="ECO:0000313" key="4">
    <source>
        <dbReference type="EMBL" id="KAA5611977.1"/>
    </source>
</evidence>
<evidence type="ECO:0000313" key="5">
    <source>
        <dbReference type="Proteomes" id="UP000325255"/>
    </source>
</evidence>
<dbReference type="Proteomes" id="UP000325255">
    <property type="component" value="Unassembled WGS sequence"/>
</dbReference>
<evidence type="ECO:0000256" key="1">
    <source>
        <dbReference type="ARBA" id="ARBA00023002"/>
    </source>
</evidence>
<dbReference type="GO" id="GO:0016491">
    <property type="term" value="F:oxidoreductase activity"/>
    <property type="evidence" value="ECO:0007669"/>
    <property type="project" value="UniProtKB-KW"/>
</dbReference>
<evidence type="ECO:0000256" key="2">
    <source>
        <dbReference type="SAM" id="Phobius"/>
    </source>
</evidence>
<keyword evidence="1" id="KW-0560">Oxidoreductase</keyword>